<dbReference type="Pfam" id="PF14240">
    <property type="entry name" value="YHYH"/>
    <property type="match status" value="1"/>
</dbReference>
<evidence type="ECO:0000259" key="3">
    <source>
        <dbReference type="Pfam" id="PF14240"/>
    </source>
</evidence>
<reference evidence="4 5" key="1">
    <citation type="submission" date="2024-03" db="EMBL/GenBank/DDBJ databases">
        <authorList>
            <person name="Cao K."/>
        </authorList>
    </citation>
    <scope>NUCLEOTIDE SEQUENCE [LARGE SCALE GENOMIC DNA]</scope>
    <source>
        <strain evidence="4 5">MCCC 1K00696</strain>
    </source>
</reference>
<dbReference type="Proteomes" id="UP001491088">
    <property type="component" value="Chromosome"/>
</dbReference>
<proteinExistence type="predicted"/>
<sequence>MRFKIVKKIALLAVIISYSFACSSSEGTTSVEEIEEVEVTLHSAFAEFDTTETDIYLQGSNVVIETTGLPNHKTPYWSENHPLYVAPTVTSTDKMTPTRIDTSGRDNSASLTVPANPSKANSTSNTQLGAIGIAISGAFLYNDQEGNGPLDSAAGSLDYSGAHIGPSDYHYHLEPLAFSDDDDKLNGIISDGFFIYGRKCNSTGTYPTDLDSSGGHISTTQHTDIAEYHYHIINELYASTGRYILFAGPYQGTPNAVN</sequence>
<dbReference type="InterPro" id="IPR025924">
    <property type="entry name" value="YHYH_dom"/>
</dbReference>
<organism evidence="4 5">
    <name type="scientific">Polaribacter marinaquae</name>
    <dbReference type="NCBI Taxonomy" id="1642819"/>
    <lineage>
        <taxon>Bacteria</taxon>
        <taxon>Pseudomonadati</taxon>
        <taxon>Bacteroidota</taxon>
        <taxon>Flavobacteriia</taxon>
        <taxon>Flavobacteriales</taxon>
        <taxon>Flavobacteriaceae</taxon>
    </lineage>
</organism>
<gene>
    <name evidence="4" type="ORF">WG950_03830</name>
</gene>
<dbReference type="EMBL" id="CP150496">
    <property type="protein sequence ID" value="WYW56395.1"/>
    <property type="molecule type" value="Genomic_DNA"/>
</dbReference>
<evidence type="ECO:0000256" key="2">
    <source>
        <dbReference type="SAM" id="SignalP"/>
    </source>
</evidence>
<evidence type="ECO:0000313" key="4">
    <source>
        <dbReference type="EMBL" id="WYW56395.1"/>
    </source>
</evidence>
<keyword evidence="5" id="KW-1185">Reference proteome</keyword>
<protein>
    <submittedName>
        <fullName evidence="4">YHYH protein</fullName>
    </submittedName>
</protein>
<feature type="chain" id="PRO_5045152686" evidence="2">
    <location>
        <begin position="24"/>
        <end position="258"/>
    </location>
</feature>
<feature type="domain" description="YHYH" evidence="3">
    <location>
        <begin position="111"/>
        <end position="203"/>
    </location>
</feature>
<feature type="signal peptide" evidence="2">
    <location>
        <begin position="1"/>
        <end position="23"/>
    </location>
</feature>
<evidence type="ECO:0000256" key="1">
    <source>
        <dbReference type="SAM" id="MobiDB-lite"/>
    </source>
</evidence>
<keyword evidence="2" id="KW-0732">Signal</keyword>
<evidence type="ECO:0000313" key="5">
    <source>
        <dbReference type="Proteomes" id="UP001491088"/>
    </source>
</evidence>
<dbReference type="RefSeq" id="WP_340934225.1">
    <property type="nucleotide sequence ID" value="NZ_CP150496.1"/>
</dbReference>
<name>A0ABZ2TTF4_9FLAO</name>
<feature type="region of interest" description="Disordered" evidence="1">
    <location>
        <begin position="94"/>
        <end position="124"/>
    </location>
</feature>
<accession>A0ABZ2TTF4</accession>